<reference evidence="8 9" key="1">
    <citation type="submission" date="2016-02" db="EMBL/GenBank/DDBJ databases">
        <title>Anaerosporomusa subterraneum gen. nov., sp. nov., a spore-forming obligate anaerobe isolated from saprolite.</title>
        <authorList>
            <person name="Choi J.K."/>
            <person name="Shah M."/>
            <person name="Yee N."/>
        </authorList>
    </citation>
    <scope>NUCLEOTIDE SEQUENCE [LARGE SCALE GENOMIC DNA]</scope>
    <source>
        <strain evidence="8 9">RU4</strain>
    </source>
</reference>
<keyword evidence="5" id="KW-0597">Phosphoprotein</keyword>
<dbReference type="SMART" id="SM00448">
    <property type="entry name" value="REC"/>
    <property type="match status" value="1"/>
</dbReference>
<dbReference type="InterPro" id="IPR011006">
    <property type="entry name" value="CheY-like_superfamily"/>
</dbReference>
<dbReference type="PROSITE" id="PS00676">
    <property type="entry name" value="SIGMA54_INTERACT_2"/>
    <property type="match status" value="1"/>
</dbReference>
<keyword evidence="4" id="KW-0804">Transcription</keyword>
<evidence type="ECO:0000313" key="8">
    <source>
        <dbReference type="EMBL" id="KYZ78013.1"/>
    </source>
</evidence>
<evidence type="ECO:0008006" key="10">
    <source>
        <dbReference type="Google" id="ProtNLM"/>
    </source>
</evidence>
<dbReference type="STRING" id="1794912.AXX12_00255"/>
<dbReference type="Gene3D" id="3.40.50.300">
    <property type="entry name" value="P-loop containing nucleotide triphosphate hydrolases"/>
    <property type="match status" value="1"/>
</dbReference>
<evidence type="ECO:0000259" key="7">
    <source>
        <dbReference type="PROSITE" id="PS50110"/>
    </source>
</evidence>
<dbReference type="Pfam" id="PF25601">
    <property type="entry name" value="AAA_lid_14"/>
    <property type="match status" value="1"/>
</dbReference>
<dbReference type="InterPro" id="IPR009057">
    <property type="entry name" value="Homeodomain-like_sf"/>
</dbReference>
<keyword evidence="9" id="KW-1185">Reference proteome</keyword>
<dbReference type="InterPro" id="IPR027417">
    <property type="entry name" value="P-loop_NTPase"/>
</dbReference>
<evidence type="ECO:0000259" key="6">
    <source>
        <dbReference type="PROSITE" id="PS50045"/>
    </source>
</evidence>
<comment type="caution">
    <text evidence="8">The sequence shown here is derived from an EMBL/GenBank/DDBJ whole genome shotgun (WGS) entry which is preliminary data.</text>
</comment>
<dbReference type="Pfam" id="PF00158">
    <property type="entry name" value="Sigma54_activat"/>
    <property type="match status" value="1"/>
</dbReference>
<evidence type="ECO:0000256" key="5">
    <source>
        <dbReference type="PROSITE-ProRule" id="PRU00169"/>
    </source>
</evidence>
<dbReference type="OrthoDB" id="9803970at2"/>
<dbReference type="InterPro" id="IPR025943">
    <property type="entry name" value="Sigma_54_int_dom_ATP-bd_2"/>
</dbReference>
<proteinExistence type="predicted"/>
<keyword evidence="1" id="KW-0547">Nucleotide-binding</keyword>
<evidence type="ECO:0000256" key="3">
    <source>
        <dbReference type="ARBA" id="ARBA00023015"/>
    </source>
</evidence>
<feature type="domain" description="Sigma-54 factor interaction" evidence="6">
    <location>
        <begin position="152"/>
        <end position="383"/>
    </location>
</feature>
<dbReference type="RefSeq" id="WP_066236608.1">
    <property type="nucleotide sequence ID" value="NZ_LSGP01000001.1"/>
</dbReference>
<dbReference type="InterPro" id="IPR001789">
    <property type="entry name" value="Sig_transdc_resp-reg_receiver"/>
</dbReference>
<dbReference type="InterPro" id="IPR003593">
    <property type="entry name" value="AAA+_ATPase"/>
</dbReference>
<dbReference type="SUPFAM" id="SSF46689">
    <property type="entry name" value="Homeodomain-like"/>
    <property type="match status" value="1"/>
</dbReference>
<evidence type="ECO:0000256" key="1">
    <source>
        <dbReference type="ARBA" id="ARBA00022741"/>
    </source>
</evidence>
<protein>
    <recommendedName>
        <fullName evidence="10">Fis family transcriptional regulator</fullName>
    </recommendedName>
</protein>
<dbReference type="InterPro" id="IPR002078">
    <property type="entry name" value="Sigma_54_int"/>
</dbReference>
<dbReference type="GO" id="GO:0005524">
    <property type="term" value="F:ATP binding"/>
    <property type="evidence" value="ECO:0007669"/>
    <property type="project" value="UniProtKB-KW"/>
</dbReference>
<dbReference type="InterPro" id="IPR002197">
    <property type="entry name" value="HTH_Fis"/>
</dbReference>
<name>A0A154BVG7_ANASB</name>
<dbReference type="Gene3D" id="3.40.50.2300">
    <property type="match status" value="1"/>
</dbReference>
<dbReference type="SUPFAM" id="SSF52172">
    <property type="entry name" value="CheY-like"/>
    <property type="match status" value="1"/>
</dbReference>
<dbReference type="GO" id="GO:0043565">
    <property type="term" value="F:sequence-specific DNA binding"/>
    <property type="evidence" value="ECO:0007669"/>
    <property type="project" value="InterPro"/>
</dbReference>
<dbReference type="CDD" id="cd00009">
    <property type="entry name" value="AAA"/>
    <property type="match status" value="1"/>
</dbReference>
<gene>
    <name evidence="8" type="ORF">AXX12_00255</name>
</gene>
<accession>A0A154BVG7</accession>
<dbReference type="InterPro" id="IPR058031">
    <property type="entry name" value="AAA_lid_NorR"/>
</dbReference>
<dbReference type="Pfam" id="PF02954">
    <property type="entry name" value="HTH_8"/>
    <property type="match status" value="1"/>
</dbReference>
<dbReference type="FunFam" id="3.40.50.300:FF:000006">
    <property type="entry name" value="DNA-binding transcriptional regulator NtrC"/>
    <property type="match status" value="1"/>
</dbReference>
<dbReference type="Proteomes" id="UP000076268">
    <property type="component" value="Unassembled WGS sequence"/>
</dbReference>
<dbReference type="SUPFAM" id="SSF52540">
    <property type="entry name" value="P-loop containing nucleoside triphosphate hydrolases"/>
    <property type="match status" value="1"/>
</dbReference>
<keyword evidence="2" id="KW-0067">ATP-binding</keyword>
<dbReference type="EMBL" id="LSGP01000001">
    <property type="protein sequence ID" value="KYZ78013.1"/>
    <property type="molecule type" value="Genomic_DNA"/>
</dbReference>
<dbReference type="PRINTS" id="PR01590">
    <property type="entry name" value="HTHFIS"/>
</dbReference>
<dbReference type="AlphaFoldDB" id="A0A154BVG7"/>
<dbReference type="GO" id="GO:0006355">
    <property type="term" value="P:regulation of DNA-templated transcription"/>
    <property type="evidence" value="ECO:0007669"/>
    <property type="project" value="InterPro"/>
</dbReference>
<feature type="domain" description="Response regulatory" evidence="7">
    <location>
        <begin position="2"/>
        <end position="118"/>
    </location>
</feature>
<feature type="modified residue" description="4-aspartylphosphate" evidence="5">
    <location>
        <position position="51"/>
    </location>
</feature>
<dbReference type="GO" id="GO:0000160">
    <property type="term" value="P:phosphorelay signal transduction system"/>
    <property type="evidence" value="ECO:0007669"/>
    <property type="project" value="InterPro"/>
</dbReference>
<sequence length="464" mass="51703">MQILVVDDDKVSRSTITRFLSRLNHSTVECANAEQAIREIAEKTFDLVVSDIRMPRLSGIDLMQTIAALPGCGQLDVVLVTGHGTLESAIEAIRAGAMDYLLKPVDAKDLVRILKQVEDKRKWHGTINAKDGTDVSKNLPDTVHYDGQTMKLGVFSQEMKAVLEQAKLYHLDRSIPVLIQGETGTGKEIVARIIHSGGDEGTQPFIDINCAAITPSLFESEIFGYESGSFTGGSAAGHKGKFDLAEGGTLFLDEVAEIPIELQGKLLRVLEQKTFYRVGGVRKIRTNVRIICATNMDLEDAIHKGNFRQDLFYRLRVGHIVLPPLRKRPNAIVPLALTFLQESAKMRGKCFKRIDEDAAKILSTYEWRGNVRELKNIIEWVVFMFDDEELKPSHLTRLTQRPEKIPAKANLIQTTDAGSVLDDHIEQLVQHALHINDGNKAAAARYLGISRSSLYRILERAAKE</sequence>
<evidence type="ECO:0000313" key="9">
    <source>
        <dbReference type="Proteomes" id="UP000076268"/>
    </source>
</evidence>
<dbReference type="Pfam" id="PF00072">
    <property type="entry name" value="Response_reg"/>
    <property type="match status" value="1"/>
</dbReference>
<keyword evidence="3" id="KW-0805">Transcription regulation</keyword>
<organism evidence="8 9">
    <name type="scientific">Anaerosporomusa subterranea</name>
    <dbReference type="NCBI Taxonomy" id="1794912"/>
    <lineage>
        <taxon>Bacteria</taxon>
        <taxon>Bacillati</taxon>
        <taxon>Bacillota</taxon>
        <taxon>Negativicutes</taxon>
        <taxon>Acetonemataceae</taxon>
        <taxon>Anaerosporomusa</taxon>
    </lineage>
</organism>
<evidence type="ECO:0000256" key="4">
    <source>
        <dbReference type="ARBA" id="ARBA00023163"/>
    </source>
</evidence>
<dbReference type="PANTHER" id="PTHR32071">
    <property type="entry name" value="TRANSCRIPTIONAL REGULATORY PROTEIN"/>
    <property type="match status" value="1"/>
</dbReference>
<dbReference type="SMART" id="SM00382">
    <property type="entry name" value="AAA"/>
    <property type="match status" value="1"/>
</dbReference>
<dbReference type="PROSITE" id="PS50110">
    <property type="entry name" value="RESPONSE_REGULATORY"/>
    <property type="match status" value="1"/>
</dbReference>
<dbReference type="InterPro" id="IPR025662">
    <property type="entry name" value="Sigma_54_int_dom_ATP-bd_1"/>
</dbReference>
<dbReference type="PROSITE" id="PS00675">
    <property type="entry name" value="SIGMA54_INTERACT_1"/>
    <property type="match status" value="1"/>
</dbReference>
<dbReference type="Gene3D" id="1.10.10.60">
    <property type="entry name" value="Homeodomain-like"/>
    <property type="match status" value="1"/>
</dbReference>
<dbReference type="Gene3D" id="1.10.8.60">
    <property type="match status" value="1"/>
</dbReference>
<dbReference type="CDD" id="cd00156">
    <property type="entry name" value="REC"/>
    <property type="match status" value="1"/>
</dbReference>
<dbReference type="PROSITE" id="PS50045">
    <property type="entry name" value="SIGMA54_INTERACT_4"/>
    <property type="match status" value="1"/>
</dbReference>
<evidence type="ECO:0000256" key="2">
    <source>
        <dbReference type="ARBA" id="ARBA00022840"/>
    </source>
</evidence>